<dbReference type="EMBL" id="UXUI01010922">
    <property type="protein sequence ID" value="VDD95776.1"/>
    <property type="molecule type" value="Genomic_DNA"/>
</dbReference>
<gene>
    <name evidence="2" type="ORF">EVEC_LOCUS10527</name>
</gene>
<evidence type="ECO:0000313" key="3">
    <source>
        <dbReference type="Proteomes" id="UP000274131"/>
    </source>
</evidence>
<keyword evidence="3" id="KW-1185">Reference proteome</keyword>
<evidence type="ECO:0000313" key="4">
    <source>
        <dbReference type="WBParaSite" id="EVEC_0001121301-mRNA-1"/>
    </source>
</evidence>
<dbReference type="AlphaFoldDB" id="A0A0N4VK31"/>
<feature type="chain" id="PRO_5043123004" evidence="1">
    <location>
        <begin position="20"/>
        <end position="78"/>
    </location>
</feature>
<sequence length="78" mass="9185">MKTAVFFTAALFFLGSLIALPVHGIYLSNIDPSRLQQFFSDRISWQPRMRRYRKWTPLEPSVRFYGGNVPDPYYYAAF</sequence>
<evidence type="ECO:0000256" key="1">
    <source>
        <dbReference type="SAM" id="SignalP"/>
    </source>
</evidence>
<reference evidence="2 3" key="2">
    <citation type="submission" date="2018-10" db="EMBL/GenBank/DDBJ databases">
        <authorList>
            <consortium name="Pathogen Informatics"/>
        </authorList>
    </citation>
    <scope>NUCLEOTIDE SEQUENCE [LARGE SCALE GENOMIC DNA]</scope>
</reference>
<evidence type="ECO:0000313" key="2">
    <source>
        <dbReference type="EMBL" id="VDD95776.1"/>
    </source>
</evidence>
<proteinExistence type="predicted"/>
<organism evidence="4">
    <name type="scientific">Enterobius vermicularis</name>
    <name type="common">Human pinworm</name>
    <dbReference type="NCBI Taxonomy" id="51028"/>
    <lineage>
        <taxon>Eukaryota</taxon>
        <taxon>Metazoa</taxon>
        <taxon>Ecdysozoa</taxon>
        <taxon>Nematoda</taxon>
        <taxon>Chromadorea</taxon>
        <taxon>Rhabditida</taxon>
        <taxon>Spirurina</taxon>
        <taxon>Oxyuridomorpha</taxon>
        <taxon>Oxyuroidea</taxon>
        <taxon>Oxyuridae</taxon>
        <taxon>Enterobius</taxon>
    </lineage>
</organism>
<dbReference type="WBParaSite" id="EVEC_0001121301-mRNA-1">
    <property type="protein sequence ID" value="EVEC_0001121301-mRNA-1"/>
    <property type="gene ID" value="EVEC_0001121301"/>
</dbReference>
<feature type="signal peptide" evidence="1">
    <location>
        <begin position="1"/>
        <end position="19"/>
    </location>
</feature>
<dbReference type="Proteomes" id="UP000274131">
    <property type="component" value="Unassembled WGS sequence"/>
</dbReference>
<protein>
    <submittedName>
        <fullName evidence="2 4">Uncharacterized protein</fullName>
    </submittedName>
</protein>
<keyword evidence="1" id="KW-0732">Signal</keyword>
<name>A0A0N4VK31_ENTVE</name>
<accession>A0A0N4VK31</accession>
<reference evidence="4" key="1">
    <citation type="submission" date="2017-02" db="UniProtKB">
        <authorList>
            <consortium name="WormBaseParasite"/>
        </authorList>
    </citation>
    <scope>IDENTIFICATION</scope>
</reference>